<dbReference type="GO" id="GO:0005886">
    <property type="term" value="C:plasma membrane"/>
    <property type="evidence" value="ECO:0007669"/>
    <property type="project" value="TreeGrafter"/>
</dbReference>
<comment type="caution">
    <text evidence="11">The sequence shown here is derived from an EMBL/GenBank/DDBJ whole genome shotgun (WGS) entry which is preliminary data.</text>
</comment>
<proteinExistence type="inferred from homology"/>
<dbReference type="GO" id="GO:0009705">
    <property type="term" value="C:plant-type vacuole membrane"/>
    <property type="evidence" value="ECO:0007669"/>
    <property type="project" value="TreeGrafter"/>
</dbReference>
<dbReference type="SUPFAM" id="SSF81324">
    <property type="entry name" value="Voltage-gated potassium channels"/>
    <property type="match status" value="1"/>
</dbReference>
<keyword evidence="6" id="KW-0406">Ion transport</keyword>
<evidence type="ECO:0000256" key="3">
    <source>
        <dbReference type="ARBA" id="ARBA00022448"/>
    </source>
</evidence>
<dbReference type="GO" id="GO:0022841">
    <property type="term" value="F:potassium ion leak channel activity"/>
    <property type="evidence" value="ECO:0007669"/>
    <property type="project" value="TreeGrafter"/>
</dbReference>
<evidence type="ECO:0000313" key="12">
    <source>
        <dbReference type="Proteomes" id="UP001291623"/>
    </source>
</evidence>
<dbReference type="Proteomes" id="UP001291623">
    <property type="component" value="Unassembled WGS sequence"/>
</dbReference>
<keyword evidence="4 9" id="KW-0812">Transmembrane</keyword>
<protein>
    <recommendedName>
        <fullName evidence="10">Potassium channel domain-containing protein</fullName>
    </recommendedName>
</protein>
<evidence type="ECO:0000256" key="5">
    <source>
        <dbReference type="ARBA" id="ARBA00022989"/>
    </source>
</evidence>
<evidence type="ECO:0000256" key="2">
    <source>
        <dbReference type="ARBA" id="ARBA00010159"/>
    </source>
</evidence>
<evidence type="ECO:0000259" key="10">
    <source>
        <dbReference type="Pfam" id="PF07885"/>
    </source>
</evidence>
<accession>A0AAE1QZA7</accession>
<keyword evidence="12" id="KW-1185">Reference proteome</keyword>
<dbReference type="EMBL" id="JAVYJV010000021">
    <property type="protein sequence ID" value="KAK4341914.1"/>
    <property type="molecule type" value="Genomic_DNA"/>
</dbReference>
<evidence type="ECO:0000256" key="4">
    <source>
        <dbReference type="ARBA" id="ARBA00022692"/>
    </source>
</evidence>
<keyword evidence="3" id="KW-0813">Transport</keyword>
<sequence>MLVRLLEAIEACWMTNRDTIQPLLDQRHQSHHMVDITRKRFRRCKSAPVGEIAPVEMDEIKNDQSGPRSKSILDKLDPSFRKVIIYLVTTVGYGDMVPNSATTKLLACVYLFSGTALVGIVLSKAADYLVEKQETLLIKAMHMGRRVGPSEILEEIETNKDMEISFSTKAGRIFAIFWILTSTLCLGRFFLYVAELNAEKRQKEIVKWVLSRRTTNVDLEEADVDNDNLFQHPNNSDIPLFVNCTGLLNLLSIKLKEMGKINQLDVAAILKEFESLDIDQSGTSSNADLTLGPI</sequence>
<feature type="domain" description="Potassium channel" evidence="10">
    <location>
        <begin position="86"/>
        <end position="130"/>
    </location>
</feature>
<comment type="similarity">
    <text evidence="2">Belongs to the two pore domain potassium channel (TC 1.A.1.7) family.</text>
</comment>
<comment type="subcellular location">
    <subcellularLocation>
        <location evidence="1">Membrane</location>
        <topology evidence="1">Multi-pass membrane protein</topology>
    </subcellularLocation>
</comment>
<dbReference type="AlphaFoldDB" id="A0AAE1QZA7"/>
<evidence type="ECO:0000256" key="9">
    <source>
        <dbReference type="SAM" id="Phobius"/>
    </source>
</evidence>
<dbReference type="Gene3D" id="1.10.287.70">
    <property type="match status" value="1"/>
</dbReference>
<dbReference type="InterPro" id="IPR003280">
    <property type="entry name" value="2pore_dom_K_chnl"/>
</dbReference>
<feature type="transmembrane region" description="Helical" evidence="9">
    <location>
        <begin position="105"/>
        <end position="126"/>
    </location>
</feature>
<keyword evidence="8" id="KW-0407">Ion channel</keyword>
<dbReference type="GO" id="GO:0015271">
    <property type="term" value="F:outward rectifier potassium channel activity"/>
    <property type="evidence" value="ECO:0007669"/>
    <property type="project" value="TreeGrafter"/>
</dbReference>
<name>A0AAE1QZA7_9SOLA</name>
<keyword evidence="7 9" id="KW-0472">Membrane</keyword>
<evidence type="ECO:0000313" key="11">
    <source>
        <dbReference type="EMBL" id="KAK4341914.1"/>
    </source>
</evidence>
<gene>
    <name evidence="11" type="ORF">RND71_037730</name>
</gene>
<feature type="transmembrane region" description="Helical" evidence="9">
    <location>
        <begin position="173"/>
        <end position="194"/>
    </location>
</feature>
<dbReference type="PANTHER" id="PTHR11003">
    <property type="entry name" value="POTASSIUM CHANNEL, SUBFAMILY K"/>
    <property type="match status" value="1"/>
</dbReference>
<organism evidence="11 12">
    <name type="scientific">Anisodus tanguticus</name>
    <dbReference type="NCBI Taxonomy" id="243964"/>
    <lineage>
        <taxon>Eukaryota</taxon>
        <taxon>Viridiplantae</taxon>
        <taxon>Streptophyta</taxon>
        <taxon>Embryophyta</taxon>
        <taxon>Tracheophyta</taxon>
        <taxon>Spermatophyta</taxon>
        <taxon>Magnoliopsida</taxon>
        <taxon>eudicotyledons</taxon>
        <taxon>Gunneridae</taxon>
        <taxon>Pentapetalae</taxon>
        <taxon>asterids</taxon>
        <taxon>lamiids</taxon>
        <taxon>Solanales</taxon>
        <taxon>Solanaceae</taxon>
        <taxon>Solanoideae</taxon>
        <taxon>Hyoscyameae</taxon>
        <taxon>Anisodus</taxon>
    </lineage>
</organism>
<dbReference type="Pfam" id="PF07885">
    <property type="entry name" value="Ion_trans_2"/>
    <property type="match status" value="1"/>
</dbReference>
<evidence type="ECO:0000256" key="7">
    <source>
        <dbReference type="ARBA" id="ARBA00023136"/>
    </source>
</evidence>
<reference evidence="11" key="1">
    <citation type="submission" date="2023-12" db="EMBL/GenBank/DDBJ databases">
        <title>Genome assembly of Anisodus tanguticus.</title>
        <authorList>
            <person name="Wang Y.-J."/>
        </authorList>
    </citation>
    <scope>NUCLEOTIDE SEQUENCE</scope>
    <source>
        <strain evidence="11">KB-2021</strain>
        <tissue evidence="11">Leaf</tissue>
    </source>
</reference>
<dbReference type="GO" id="GO:0030322">
    <property type="term" value="P:stabilization of membrane potential"/>
    <property type="evidence" value="ECO:0007669"/>
    <property type="project" value="TreeGrafter"/>
</dbReference>
<evidence type="ECO:0000256" key="6">
    <source>
        <dbReference type="ARBA" id="ARBA00023065"/>
    </source>
</evidence>
<keyword evidence="5 9" id="KW-1133">Transmembrane helix</keyword>
<dbReference type="PANTHER" id="PTHR11003:SF291">
    <property type="entry name" value="IP11374P"/>
    <property type="match status" value="1"/>
</dbReference>
<dbReference type="InterPro" id="IPR013099">
    <property type="entry name" value="K_chnl_dom"/>
</dbReference>
<evidence type="ECO:0000256" key="1">
    <source>
        <dbReference type="ARBA" id="ARBA00004141"/>
    </source>
</evidence>
<evidence type="ECO:0000256" key="8">
    <source>
        <dbReference type="ARBA" id="ARBA00023303"/>
    </source>
</evidence>